<accession>A0ABR0FP11</accession>
<protein>
    <submittedName>
        <fullName evidence="4">Uncharacterized protein</fullName>
    </submittedName>
</protein>
<dbReference type="Proteomes" id="UP001322138">
    <property type="component" value="Unassembled WGS sequence"/>
</dbReference>
<comment type="similarity">
    <text evidence="1">Belongs to the short-chain dehydrogenases/reductases (SDR) family.</text>
</comment>
<name>A0ABR0FP11_9PEZI</name>
<dbReference type="PANTHER" id="PTHR24320:SF252">
    <property type="entry name" value="DEHYDROGENASE_REDUCTASE FAMILY PROTEIN, PUTATIVE (AFU_ORTHOLOGUE AFUA_3G08550)-RELATED"/>
    <property type="match status" value="1"/>
</dbReference>
<evidence type="ECO:0000256" key="2">
    <source>
        <dbReference type="ARBA" id="ARBA00022857"/>
    </source>
</evidence>
<dbReference type="EMBL" id="JAFFGZ010000005">
    <property type="protein sequence ID" value="KAK4644527.1"/>
    <property type="molecule type" value="Genomic_DNA"/>
</dbReference>
<dbReference type="RefSeq" id="XP_062733503.1">
    <property type="nucleotide sequence ID" value="XM_062877703.1"/>
</dbReference>
<dbReference type="InterPro" id="IPR002347">
    <property type="entry name" value="SDR_fam"/>
</dbReference>
<evidence type="ECO:0000313" key="4">
    <source>
        <dbReference type="EMBL" id="KAK4644527.1"/>
    </source>
</evidence>
<keyword evidence="3" id="KW-0560">Oxidoreductase</keyword>
<evidence type="ECO:0000313" key="5">
    <source>
        <dbReference type="Proteomes" id="UP001322138"/>
    </source>
</evidence>
<keyword evidence="2" id="KW-0521">NADP</keyword>
<reference evidence="4 5" key="1">
    <citation type="journal article" date="2023" name="bioRxiv">
        <title>High-quality genome assemblies of four members of thePodospora anserinaspecies complex.</title>
        <authorList>
            <person name="Ament-Velasquez S.L."/>
            <person name="Vogan A.A."/>
            <person name="Wallerman O."/>
            <person name="Hartmann F."/>
            <person name="Gautier V."/>
            <person name="Silar P."/>
            <person name="Giraud T."/>
            <person name="Johannesson H."/>
        </authorList>
    </citation>
    <scope>NUCLEOTIDE SEQUENCE [LARGE SCALE GENOMIC DNA]</scope>
    <source>
        <strain evidence="4 5">CBS 112042</strain>
    </source>
</reference>
<dbReference type="Gene3D" id="3.40.50.720">
    <property type="entry name" value="NAD(P)-binding Rossmann-like Domain"/>
    <property type="match status" value="1"/>
</dbReference>
<sequence>MMPSSTSSASLDLGRPTQSATSIFISSQFRTKPQRLTLTRSTSLAGKIALITGATTGLGYHAAHHLLSLSLSHLIIAVRNTEKGEEVTSGFRRKFPSATITFMHLEMSSYPSIQSFTSALSEKFSNTDITKPRLDIAILNAGVVSANFSLDPVTGNDRVIQVNYLGIFLLAILLIPIMRSVSGGNPGRLTIVSSGGVYNSKLSPPSPGVPFLSSFNNLTTSPSSNGKGAYQAMNHYFVSKLLGQMFFAELIRRGYLPRSDQLITNPVDLGFCKGTELQREASGIFLAGAIRLVKAITARDIKDGAWTYVDAVITKGAESNGCFVMDWEVSPFGYQVYEEGHMSVMKQLFEETMHELELVGIKTVLEELRAARKGW</sequence>
<keyword evidence="5" id="KW-1185">Reference proteome</keyword>
<dbReference type="InterPro" id="IPR036291">
    <property type="entry name" value="NAD(P)-bd_dom_sf"/>
</dbReference>
<dbReference type="GeneID" id="87897185"/>
<evidence type="ECO:0000256" key="1">
    <source>
        <dbReference type="ARBA" id="ARBA00006484"/>
    </source>
</evidence>
<dbReference type="PRINTS" id="PR00081">
    <property type="entry name" value="GDHRDH"/>
</dbReference>
<dbReference type="SUPFAM" id="SSF51735">
    <property type="entry name" value="NAD(P)-binding Rossmann-fold domains"/>
    <property type="match status" value="1"/>
</dbReference>
<proteinExistence type="inferred from homology"/>
<dbReference type="Pfam" id="PF00106">
    <property type="entry name" value="adh_short"/>
    <property type="match status" value="1"/>
</dbReference>
<dbReference type="PANTHER" id="PTHR24320">
    <property type="entry name" value="RETINOL DEHYDROGENASE"/>
    <property type="match status" value="1"/>
</dbReference>
<organism evidence="4 5">
    <name type="scientific">Podospora bellae-mahoneyi</name>
    <dbReference type="NCBI Taxonomy" id="2093777"/>
    <lineage>
        <taxon>Eukaryota</taxon>
        <taxon>Fungi</taxon>
        <taxon>Dikarya</taxon>
        <taxon>Ascomycota</taxon>
        <taxon>Pezizomycotina</taxon>
        <taxon>Sordariomycetes</taxon>
        <taxon>Sordariomycetidae</taxon>
        <taxon>Sordariales</taxon>
        <taxon>Podosporaceae</taxon>
        <taxon>Podospora</taxon>
    </lineage>
</organism>
<evidence type="ECO:0000256" key="3">
    <source>
        <dbReference type="ARBA" id="ARBA00023002"/>
    </source>
</evidence>
<comment type="caution">
    <text evidence="4">The sequence shown here is derived from an EMBL/GenBank/DDBJ whole genome shotgun (WGS) entry which is preliminary data.</text>
</comment>
<gene>
    <name evidence="4" type="ORF">QC761_305570</name>
</gene>